<evidence type="ECO:0000313" key="6">
    <source>
        <dbReference type="Proteomes" id="UP000286003"/>
    </source>
</evidence>
<accession>A0A3E4KSN2</accession>
<organism evidence="3 6">
    <name type="scientific">Bacteroides intestinalis</name>
    <dbReference type="NCBI Taxonomy" id="329854"/>
    <lineage>
        <taxon>Bacteria</taxon>
        <taxon>Pseudomonadati</taxon>
        <taxon>Bacteroidota</taxon>
        <taxon>Bacteroidia</taxon>
        <taxon>Bacteroidales</taxon>
        <taxon>Bacteroidaceae</taxon>
        <taxon>Bacteroides</taxon>
    </lineage>
</organism>
<dbReference type="PANTHER" id="PTHR37841:SF1">
    <property type="entry name" value="DUF3298 DOMAIN-CONTAINING PROTEIN"/>
    <property type="match status" value="1"/>
</dbReference>
<evidence type="ECO:0000256" key="1">
    <source>
        <dbReference type="SAM" id="SignalP"/>
    </source>
</evidence>
<proteinExistence type="predicted"/>
<keyword evidence="7" id="KW-1185">Reference proteome</keyword>
<dbReference type="PANTHER" id="PTHR37841">
    <property type="entry name" value="GLR2918 PROTEIN"/>
    <property type="match status" value="1"/>
</dbReference>
<dbReference type="OrthoDB" id="1114334at2"/>
<dbReference type="Pfam" id="PF14903">
    <property type="entry name" value="WG_beta_rep"/>
    <property type="match status" value="4"/>
</dbReference>
<feature type="signal peptide" evidence="1">
    <location>
        <begin position="1"/>
        <end position="32"/>
    </location>
</feature>
<reference evidence="5 6" key="1">
    <citation type="submission" date="2018-08" db="EMBL/GenBank/DDBJ databases">
        <title>A genome reference for cultivated species of the human gut microbiota.</title>
        <authorList>
            <person name="Zou Y."/>
            <person name="Xue W."/>
            <person name="Luo G."/>
        </authorList>
    </citation>
    <scope>NUCLEOTIDE SEQUENCE [LARGE SCALE GENOMIC DNA]</scope>
    <source>
        <strain evidence="3 6">AF31-23</strain>
        <strain evidence="2 5">AF36-16BH</strain>
    </source>
</reference>
<dbReference type="Proteomes" id="UP000286003">
    <property type="component" value="Unassembled WGS sequence"/>
</dbReference>
<dbReference type="InterPro" id="IPR032774">
    <property type="entry name" value="WG_beta_rep"/>
</dbReference>
<gene>
    <name evidence="3" type="ORF">DWZ32_08395</name>
    <name evidence="2" type="ORF">DWZ95_05480</name>
    <name evidence="4" type="ORF">EAJ06_19905</name>
</gene>
<comment type="caution">
    <text evidence="3">The sequence shown here is derived from an EMBL/GenBank/DDBJ whole genome shotgun (WGS) entry which is preliminary data.</text>
</comment>
<evidence type="ECO:0000313" key="3">
    <source>
        <dbReference type="EMBL" id="RHN07577.1"/>
    </source>
</evidence>
<dbReference type="Proteomes" id="UP000291191">
    <property type="component" value="Unassembled WGS sequence"/>
</dbReference>
<name>A0A3E4KSN2_9BACE</name>
<reference evidence="4 7" key="2">
    <citation type="journal article" date="2019" name="Science, e1252229">
        <title>Invertible promoters mediate bacterial phase variation, antibiotic resistance, and host adaptation in the gut.</title>
        <authorList>
            <person name="Jiang X."/>
            <person name="Hall A.B."/>
            <person name="Arthur T.D."/>
            <person name="Plichta D.R."/>
            <person name="Covington C.T."/>
            <person name="Poyet M."/>
            <person name="Crothers J."/>
            <person name="Moses P.L."/>
            <person name="Tolonen A.C."/>
            <person name="Vlamakis H."/>
            <person name="Alm E.J."/>
            <person name="Xavier R.J."/>
        </authorList>
    </citation>
    <scope>NUCLEOTIDE SEQUENCE [LARGE SCALE GENOMIC DNA]</scope>
    <source>
        <strain evidence="7">bf_0095</strain>
        <strain evidence="4">Bf_0095</strain>
    </source>
</reference>
<dbReference type="AlphaFoldDB" id="A0A3E4KSN2"/>
<feature type="chain" id="PRO_5044592921" evidence="1">
    <location>
        <begin position="33"/>
        <end position="417"/>
    </location>
</feature>
<evidence type="ECO:0000313" key="7">
    <source>
        <dbReference type="Proteomes" id="UP000291191"/>
    </source>
</evidence>
<sequence length="417" mass="47479">MRFLLNLDCHKKMKRYLITICLAVGMVLPAAAQFTPIRIGENAKKVILNKYDTNYAFHDGLLAVKNDETGLWGFIDEQGNKVIDYQWDYKSFGYPQFGGGACLVCKSGRDMWGRTETWYVINKQGRAIKLNARIIDSAPFNKDGYALIVKTVNDRYSKCTYIDRQGREVFPALVQTMLTVGAQSPEEVRPFSNGLAAFYDMEKRRYGFFDKAGKIICPAIYLKVQDFSEGLAAVKVTENGGRWGFIDVSGKMVIPAKFSKEPYPFREGKASVAKREGGVVMIDKTGTVISPEFEDIRNFYLGYAYAQFKDRRYMDIVDENFNVVRAQLENKMLDPTRRNGEPIEFINGYSTWAGSPGASLPFLLSPIGKMLRFSSDWGESIDVKHRTEKVIHVKLKKYDGFIDYDGNIVFYFAEDEF</sequence>
<dbReference type="EMBL" id="RCXO01000033">
    <property type="protein sequence ID" value="RYT77665.1"/>
    <property type="molecule type" value="Genomic_DNA"/>
</dbReference>
<evidence type="ECO:0000313" key="4">
    <source>
        <dbReference type="EMBL" id="RYT77665.1"/>
    </source>
</evidence>
<protein>
    <submittedName>
        <fullName evidence="3">WG repeat-containing protein</fullName>
    </submittedName>
</protein>
<keyword evidence="1" id="KW-0732">Signal</keyword>
<dbReference type="Proteomes" id="UP000285013">
    <property type="component" value="Unassembled WGS sequence"/>
</dbReference>
<evidence type="ECO:0000313" key="5">
    <source>
        <dbReference type="Proteomes" id="UP000285013"/>
    </source>
</evidence>
<dbReference type="EMBL" id="QRPE01000004">
    <property type="protein sequence ID" value="RHL94646.1"/>
    <property type="molecule type" value="Genomic_DNA"/>
</dbReference>
<dbReference type="EMBL" id="QRQM01000008">
    <property type="protein sequence ID" value="RHN07577.1"/>
    <property type="molecule type" value="Genomic_DNA"/>
</dbReference>
<evidence type="ECO:0000313" key="2">
    <source>
        <dbReference type="EMBL" id="RHL94646.1"/>
    </source>
</evidence>